<comment type="similarity">
    <text evidence="1">Belongs to the peroxidase family.</text>
</comment>
<dbReference type="SUPFAM" id="SSF48113">
    <property type="entry name" value="Heme-dependent peroxidases"/>
    <property type="match status" value="1"/>
</dbReference>
<reference evidence="4" key="1">
    <citation type="submission" date="2023-08" db="EMBL/GenBank/DDBJ databases">
        <title>A de novo genome assembly of Solanum verrucosum Schlechtendal, a Mexican diploid species geographically isolated from the other diploid A-genome species in potato relatives.</title>
        <authorList>
            <person name="Hosaka K."/>
        </authorList>
    </citation>
    <scope>NUCLEOTIDE SEQUENCE</scope>
    <source>
        <tissue evidence="4">Young leaves</tissue>
    </source>
</reference>
<feature type="domain" description="Plant heme peroxidase family profile" evidence="3">
    <location>
        <begin position="29"/>
        <end position="124"/>
    </location>
</feature>
<dbReference type="GO" id="GO:0004601">
    <property type="term" value="F:peroxidase activity"/>
    <property type="evidence" value="ECO:0007669"/>
    <property type="project" value="InterPro"/>
</dbReference>
<gene>
    <name evidence="4" type="ORF">MTR67_047591</name>
</gene>
<dbReference type="Pfam" id="PF00141">
    <property type="entry name" value="peroxidase"/>
    <property type="match status" value="1"/>
</dbReference>
<proteinExistence type="inferred from homology"/>
<name>A0AAF0V017_SOLVR</name>
<evidence type="ECO:0000256" key="2">
    <source>
        <dbReference type="SAM" id="MobiDB-lite"/>
    </source>
</evidence>
<protein>
    <recommendedName>
        <fullName evidence="3">Plant heme peroxidase family profile domain-containing protein</fullName>
    </recommendedName>
</protein>
<evidence type="ECO:0000313" key="5">
    <source>
        <dbReference type="Proteomes" id="UP001234989"/>
    </source>
</evidence>
<dbReference type="GO" id="GO:0020037">
    <property type="term" value="F:heme binding"/>
    <property type="evidence" value="ECO:0007669"/>
    <property type="project" value="InterPro"/>
</dbReference>
<feature type="compositionally biased region" description="Polar residues" evidence="2">
    <location>
        <begin position="111"/>
        <end position="124"/>
    </location>
</feature>
<dbReference type="Gene3D" id="1.10.420.10">
    <property type="entry name" value="Peroxidase, domain 2"/>
    <property type="match status" value="1"/>
</dbReference>
<evidence type="ECO:0000313" key="4">
    <source>
        <dbReference type="EMBL" id="WMV54206.1"/>
    </source>
</evidence>
<dbReference type="GO" id="GO:0006979">
    <property type="term" value="P:response to oxidative stress"/>
    <property type="evidence" value="ECO:0007669"/>
    <property type="project" value="InterPro"/>
</dbReference>
<dbReference type="InterPro" id="IPR002016">
    <property type="entry name" value="Haem_peroxidase"/>
</dbReference>
<dbReference type="InterPro" id="IPR010255">
    <property type="entry name" value="Haem_peroxidase_sf"/>
</dbReference>
<dbReference type="EMBL" id="CP133622">
    <property type="protein sequence ID" value="WMV54206.1"/>
    <property type="molecule type" value="Genomic_DNA"/>
</dbReference>
<evidence type="ECO:0000259" key="3">
    <source>
        <dbReference type="PROSITE" id="PS50873"/>
    </source>
</evidence>
<dbReference type="PROSITE" id="PS50873">
    <property type="entry name" value="PEROXIDASE_4"/>
    <property type="match status" value="1"/>
</dbReference>
<evidence type="ECO:0000256" key="1">
    <source>
        <dbReference type="RuleBase" id="RU004241"/>
    </source>
</evidence>
<sequence length="124" mass="13722">MSVGAWSCSFAPCLPFLFQTRGNYPHFPPRPLEQIPGVIKCLECDQTKQPCCVQLDLAICAHLIGQEQCFLFCDRIYSNGTDIDAGFASTRRRQCPQEDQNGNLAPLDLVTPNQLSSSIRSSPS</sequence>
<dbReference type="AlphaFoldDB" id="A0AAF0V017"/>
<accession>A0AAF0V017</accession>
<dbReference type="Proteomes" id="UP001234989">
    <property type="component" value="Chromosome 11"/>
</dbReference>
<keyword evidence="5" id="KW-1185">Reference proteome</keyword>
<feature type="region of interest" description="Disordered" evidence="2">
    <location>
        <begin position="95"/>
        <end position="124"/>
    </location>
</feature>
<organism evidence="4 5">
    <name type="scientific">Solanum verrucosum</name>
    <dbReference type="NCBI Taxonomy" id="315347"/>
    <lineage>
        <taxon>Eukaryota</taxon>
        <taxon>Viridiplantae</taxon>
        <taxon>Streptophyta</taxon>
        <taxon>Embryophyta</taxon>
        <taxon>Tracheophyta</taxon>
        <taxon>Spermatophyta</taxon>
        <taxon>Magnoliopsida</taxon>
        <taxon>eudicotyledons</taxon>
        <taxon>Gunneridae</taxon>
        <taxon>Pentapetalae</taxon>
        <taxon>asterids</taxon>
        <taxon>lamiids</taxon>
        <taxon>Solanales</taxon>
        <taxon>Solanaceae</taxon>
        <taxon>Solanoideae</taxon>
        <taxon>Solaneae</taxon>
        <taxon>Solanum</taxon>
    </lineage>
</organism>